<dbReference type="Pfam" id="PF05621">
    <property type="entry name" value="TniB"/>
    <property type="match status" value="1"/>
</dbReference>
<proteinExistence type="predicted"/>
<comment type="caution">
    <text evidence="1">The sequence shown here is derived from an EMBL/GenBank/DDBJ whole genome shotgun (WGS) entry which is preliminary data.</text>
</comment>
<dbReference type="Proteomes" id="UP001430796">
    <property type="component" value="Unassembled WGS sequence"/>
</dbReference>
<dbReference type="InterPro" id="IPR027417">
    <property type="entry name" value="P-loop_NTPase"/>
</dbReference>
<protein>
    <submittedName>
        <fullName evidence="1">TniB family NTP-binding protein</fullName>
    </submittedName>
</protein>
<sequence>MTFDAQGQANELQTGVATVARLLEAPAPKGRLHPVAEQALQASLRDRMAMIIKDCMIHYPSMDRVLTEAEWMVHEPRQTRARGLVVCAGRGNGKTCLANLIHRRFHAYDDPDQPCVVRTSISGIRDARSLYGRILEELGSPARISHRLSDRELLVQRLLRDVDCRLLILDEVQDVLLGSEREQQRALEGIKLLMNELRLPVIAFGTEKAGQGFSADPHLQARFTQLAMPAWKADNTLANFLAAYEQLLPLKAASKLASDDKVKFLAKVGEGVLEKIVTRVKNAALAAIVDGSEKITLAHLKDAVTRPAACGLRPSMDAT</sequence>
<dbReference type="InterPro" id="IPR008868">
    <property type="entry name" value="TniB"/>
</dbReference>
<accession>A0ABS9HTR2</accession>
<dbReference type="RefSeq" id="WP_237054020.1">
    <property type="nucleotide sequence ID" value="NZ_JAKJPO010000003.1"/>
</dbReference>
<dbReference type="SUPFAM" id="SSF52540">
    <property type="entry name" value="P-loop containing nucleoside triphosphate hydrolases"/>
    <property type="match status" value="1"/>
</dbReference>
<evidence type="ECO:0000313" key="2">
    <source>
        <dbReference type="Proteomes" id="UP001430796"/>
    </source>
</evidence>
<evidence type="ECO:0000313" key="1">
    <source>
        <dbReference type="EMBL" id="MCF7221599.1"/>
    </source>
</evidence>
<reference evidence="1 2" key="3">
    <citation type="submission" date="2022-01" db="EMBL/GenBank/DDBJ databases">
        <authorList>
            <person name="Zhou L.Y."/>
        </authorList>
    </citation>
    <scope>NUCLEOTIDE SEQUENCE [LARGE SCALE GENOMIC DNA]</scope>
    <source>
        <strain evidence="1 2">TLK-CK17</strain>
    </source>
</reference>
<organism evidence="1 2">
    <name type="scientific">Marilutibacter chinensis</name>
    <dbReference type="NCBI Taxonomy" id="2912247"/>
    <lineage>
        <taxon>Bacteria</taxon>
        <taxon>Pseudomonadati</taxon>
        <taxon>Pseudomonadota</taxon>
        <taxon>Gammaproteobacteria</taxon>
        <taxon>Lysobacterales</taxon>
        <taxon>Lysobacteraceae</taxon>
        <taxon>Marilutibacter</taxon>
    </lineage>
</organism>
<reference evidence="2" key="2">
    <citation type="submission" date="2022-01" db="EMBL/GenBank/DDBJ databases">
        <title>Lysobacter chinensis sp. nov., a bacterium isolated from cow dung compost.</title>
        <authorList>
            <person name="Zhou L.Y."/>
        </authorList>
    </citation>
    <scope>NUCLEOTIDE SEQUENCE [LARGE SCALE GENOMIC DNA]</scope>
    <source>
        <strain evidence="2">TLK-CK17</strain>
    </source>
</reference>
<keyword evidence="2" id="KW-1185">Reference proteome</keyword>
<name>A0ABS9HTR2_9GAMM</name>
<reference evidence="1 2" key="1">
    <citation type="submission" date="2022-01" db="EMBL/GenBank/DDBJ databases">
        <title>Lysobacter chinensis sp. nov., a bacterium isolated from cow dung compost.</title>
        <authorList>
            <person name="Liu Y."/>
        </authorList>
    </citation>
    <scope>NUCLEOTIDE SEQUENCE [LARGE SCALE GENOMIC DNA]</scope>
    <source>
        <strain evidence="1 2">TLK-CK17</strain>
    </source>
</reference>
<dbReference type="EMBL" id="JAKJPO010000003">
    <property type="protein sequence ID" value="MCF7221599.1"/>
    <property type="molecule type" value="Genomic_DNA"/>
</dbReference>
<gene>
    <name evidence="1" type="ORF">L3V18_07330</name>
</gene>
<dbReference type="Gene3D" id="3.40.50.300">
    <property type="entry name" value="P-loop containing nucleotide triphosphate hydrolases"/>
    <property type="match status" value="1"/>
</dbReference>